<dbReference type="Proteomes" id="UP000254040">
    <property type="component" value="Unassembled WGS sequence"/>
</dbReference>
<accession>A0A378K1U1</accession>
<dbReference type="EMBL" id="LNYN01000042">
    <property type="protein sequence ID" value="KTD30991.1"/>
    <property type="molecule type" value="Genomic_DNA"/>
</dbReference>
<sequence>MPRFFKHNSKKTQLVECEDSNSAEFIEIYWNWEAFAIPMVLGLDDALCKFNDRFQRDGTLFSVISPSTWLALFEHNAKYCSPHDAELLSQATLAVRPS</sequence>
<proteinExistence type="predicted"/>
<evidence type="ECO:0000313" key="1">
    <source>
        <dbReference type="EMBL" id="KTD30991.1"/>
    </source>
</evidence>
<dbReference type="Proteomes" id="UP000054985">
    <property type="component" value="Unassembled WGS sequence"/>
</dbReference>
<dbReference type="RefSeq" id="WP_028384816.1">
    <property type="nucleotide sequence ID" value="NZ_CAAAJG010000017.1"/>
</dbReference>
<evidence type="ECO:0000313" key="2">
    <source>
        <dbReference type="EMBL" id="STX63568.1"/>
    </source>
</evidence>
<name>A0A378K1U1_9GAMM</name>
<protein>
    <submittedName>
        <fullName evidence="2">Uncharacterized protein</fullName>
    </submittedName>
</protein>
<organism evidence="2 4">
    <name type="scientific">Legionella moravica</name>
    <dbReference type="NCBI Taxonomy" id="39962"/>
    <lineage>
        <taxon>Bacteria</taxon>
        <taxon>Pseudomonadati</taxon>
        <taxon>Pseudomonadota</taxon>
        <taxon>Gammaproteobacteria</taxon>
        <taxon>Legionellales</taxon>
        <taxon>Legionellaceae</taxon>
        <taxon>Legionella</taxon>
    </lineage>
</organism>
<dbReference type="EMBL" id="UGOG01000001">
    <property type="protein sequence ID" value="STX63568.1"/>
    <property type="molecule type" value="Genomic_DNA"/>
</dbReference>
<evidence type="ECO:0000313" key="3">
    <source>
        <dbReference type="Proteomes" id="UP000054985"/>
    </source>
</evidence>
<dbReference type="OrthoDB" id="5651779at2"/>
<reference evidence="1 3" key="1">
    <citation type="submission" date="2015-11" db="EMBL/GenBank/DDBJ databases">
        <title>Genomic analysis of 38 Legionella species identifies large and diverse effector repertoires.</title>
        <authorList>
            <person name="Burstein D."/>
            <person name="Amaro F."/>
            <person name="Zusman T."/>
            <person name="Lifshitz Z."/>
            <person name="Cohen O."/>
            <person name="Gilbert J.A."/>
            <person name="Pupko T."/>
            <person name="Shuman H.A."/>
            <person name="Segal G."/>
        </authorList>
    </citation>
    <scope>NUCLEOTIDE SEQUENCE [LARGE SCALE GENOMIC DNA]</scope>
    <source>
        <strain evidence="1 3">ATCC 43877</strain>
    </source>
</reference>
<dbReference type="AlphaFoldDB" id="A0A378K1U1"/>
<evidence type="ECO:0000313" key="4">
    <source>
        <dbReference type="Proteomes" id="UP000254040"/>
    </source>
</evidence>
<keyword evidence="3" id="KW-1185">Reference proteome</keyword>
<reference evidence="2 4" key="2">
    <citation type="submission" date="2018-06" db="EMBL/GenBank/DDBJ databases">
        <authorList>
            <consortium name="Pathogen Informatics"/>
            <person name="Doyle S."/>
        </authorList>
    </citation>
    <scope>NUCLEOTIDE SEQUENCE [LARGE SCALE GENOMIC DNA]</scope>
    <source>
        <strain evidence="2 4">NCTC12239</strain>
    </source>
</reference>
<gene>
    <name evidence="1" type="ORF">Lmor_3098</name>
    <name evidence="2" type="ORF">NCTC12239_02516</name>
</gene>